<comment type="caution">
    <text evidence="1">The sequence shown here is derived from an EMBL/GenBank/DDBJ whole genome shotgun (WGS) entry which is preliminary data.</text>
</comment>
<reference evidence="1" key="1">
    <citation type="journal article" date="2020" name="Fungal Divers.">
        <title>Resolving the Mortierellaceae phylogeny through synthesis of multi-gene phylogenetics and phylogenomics.</title>
        <authorList>
            <person name="Vandepol N."/>
            <person name="Liber J."/>
            <person name="Desiro A."/>
            <person name="Na H."/>
            <person name="Kennedy M."/>
            <person name="Barry K."/>
            <person name="Grigoriev I.V."/>
            <person name="Miller A.N."/>
            <person name="O'Donnell K."/>
            <person name="Stajich J.E."/>
            <person name="Bonito G."/>
        </authorList>
    </citation>
    <scope>NUCLEOTIDE SEQUENCE</scope>
    <source>
        <strain evidence="1">NRRL 2769</strain>
    </source>
</reference>
<proteinExistence type="predicted"/>
<accession>A0A9P6T0I0</accession>
<keyword evidence="2" id="KW-1185">Reference proteome</keyword>
<name>A0A9P6T0I0_9FUNG</name>
<dbReference type="EMBL" id="JAAAID010000688">
    <property type="protein sequence ID" value="KAG0014815.1"/>
    <property type="molecule type" value="Genomic_DNA"/>
</dbReference>
<evidence type="ECO:0000313" key="1">
    <source>
        <dbReference type="EMBL" id="KAG0014815.1"/>
    </source>
</evidence>
<dbReference type="AlphaFoldDB" id="A0A9P6T0I0"/>
<evidence type="ECO:0000313" key="2">
    <source>
        <dbReference type="Proteomes" id="UP000703661"/>
    </source>
</evidence>
<dbReference type="Proteomes" id="UP000703661">
    <property type="component" value="Unassembled WGS sequence"/>
</dbReference>
<sequence length="410" mass="46253">MTSPKVILSKNDRRAFDVTAPPDTNITQKCMEKSNPLHGYTESIQGRNNHTVQVPTRNRYLTISKSSLGTDFEKLEKAAKNWKSKRRCVLQVHGNEIRLEPLAFHPDDKKEPWFDAVASKVVNRESKFKWSRDPKDIRIHKAKVVCAITLIAITLRVRGDMQGTATVFAYAPETIASDLRVNKLAEVFGTDMIRYLLEDIFLQIKTSSIAPAPQTLLIAARDLVVAYLERQDHRMLVQKDPEALNMKLSRLFTFLDNIDDREQPTLWLLAIKTSIAYAAIICTAYDMAHENERYHGFFAVADKGVDMVVNAAVGQVPVGVSVDSTDIESIQDITWANTESRLNKHDMASKLINDALASFNHSIIQHANKGYIMMRSQESSLQVNAEDAKEYAITTTGYLRSLMPEDVELV</sequence>
<protein>
    <submittedName>
        <fullName evidence="1">Uncharacterized protein</fullName>
    </submittedName>
</protein>
<gene>
    <name evidence="1" type="ORF">BGZ80_010210</name>
</gene>
<organism evidence="1 2">
    <name type="scientific">Entomortierella chlamydospora</name>
    <dbReference type="NCBI Taxonomy" id="101097"/>
    <lineage>
        <taxon>Eukaryota</taxon>
        <taxon>Fungi</taxon>
        <taxon>Fungi incertae sedis</taxon>
        <taxon>Mucoromycota</taxon>
        <taxon>Mortierellomycotina</taxon>
        <taxon>Mortierellomycetes</taxon>
        <taxon>Mortierellales</taxon>
        <taxon>Mortierellaceae</taxon>
        <taxon>Entomortierella</taxon>
    </lineage>
</organism>